<evidence type="ECO:0000313" key="9">
    <source>
        <dbReference type="Proteomes" id="UP000594905"/>
    </source>
</evidence>
<dbReference type="KEGG" id="cmin:NCTC10288_01012"/>
<evidence type="ECO:0000256" key="3">
    <source>
        <dbReference type="ARBA" id="ARBA00022989"/>
    </source>
</evidence>
<evidence type="ECO:0000256" key="5">
    <source>
        <dbReference type="SAM" id="Phobius"/>
    </source>
</evidence>
<dbReference type="AlphaFoldDB" id="A0A2X4RR39"/>
<dbReference type="GO" id="GO:0005384">
    <property type="term" value="F:manganese ion transmembrane transporter activity"/>
    <property type="evidence" value="ECO:0007669"/>
    <property type="project" value="InterPro"/>
</dbReference>
<name>A0A2X4RR39_9CORY</name>
<evidence type="ECO:0000256" key="4">
    <source>
        <dbReference type="ARBA" id="ARBA00023136"/>
    </source>
</evidence>
<reference evidence="7 8" key="1">
    <citation type="submission" date="2018-06" db="EMBL/GenBank/DDBJ databases">
        <authorList>
            <consortium name="Pathogen Informatics"/>
            <person name="Doyle S."/>
        </authorList>
    </citation>
    <scope>NUCLEOTIDE SEQUENCE [LARGE SCALE GENOMIC DNA]</scope>
    <source>
        <strain evidence="7 8">NCTC10288</strain>
    </source>
</reference>
<dbReference type="Proteomes" id="UP000594905">
    <property type="component" value="Chromosome"/>
</dbReference>
<evidence type="ECO:0000256" key="1">
    <source>
        <dbReference type="ARBA" id="ARBA00004127"/>
    </source>
</evidence>
<dbReference type="GeneID" id="70782928"/>
<dbReference type="STRING" id="38301.NX84_08335"/>
<reference evidence="6 9" key="2">
    <citation type="submission" date="2020-12" db="EMBL/GenBank/DDBJ databases">
        <title>FDA dAtabase for Regulatory Grade micrObial Sequences (FDA-ARGOS): Supporting development and validation of Infectious Disease Dx tests.</title>
        <authorList>
            <person name="Sproer C."/>
            <person name="Gronow S."/>
            <person name="Severitt S."/>
            <person name="Schroder I."/>
            <person name="Tallon L."/>
            <person name="Sadzewicz L."/>
            <person name="Zhao X."/>
            <person name="Boylan J."/>
            <person name="Ott S."/>
            <person name="Bowen H."/>
            <person name="Vavikolanu K."/>
            <person name="Mehta A."/>
            <person name="Aluvathingal J."/>
            <person name="Nadendla S."/>
            <person name="Lowell S."/>
            <person name="Myers T."/>
            <person name="Yan Y."/>
            <person name="Sichtig H."/>
        </authorList>
    </citation>
    <scope>NUCLEOTIDE SEQUENCE [LARGE SCALE GENOMIC DNA]</scope>
    <source>
        <strain evidence="6 9">FDAARGOS_894</strain>
    </source>
</reference>
<feature type="transmembrane region" description="Helical" evidence="5">
    <location>
        <begin position="152"/>
        <end position="173"/>
    </location>
</feature>
<dbReference type="OrthoDB" id="188924at2"/>
<dbReference type="EMBL" id="CP065689">
    <property type="protein sequence ID" value="QPS59104.1"/>
    <property type="molecule type" value="Genomic_DNA"/>
</dbReference>
<keyword evidence="2 5" id="KW-0812">Transmembrane</keyword>
<evidence type="ECO:0000313" key="6">
    <source>
        <dbReference type="EMBL" id="QPS59104.1"/>
    </source>
</evidence>
<sequence length="236" mass="24213">MTIHSNEPHGASHNARLNSLRAGVLGANDGIVSVAALLLGVVGSGASASAILTAGLAATVSGAASMALGEYVSVSAQRDSERMMIAKETRELEELPEQEHEELVTMLSSYGMGRTTADTAAREIAAEDRLLEAHLRLEIGIDGEDLTNPWHAAFWSAVSFLAGACLPLLSIFLASAKTAALTVAIVTLIALAVTGYVSARLADTDTTRSVLRLVIGGALGLAITYGIGVAFGGVVG</sequence>
<gene>
    <name evidence="6" type="ORF">I6G51_09380</name>
    <name evidence="7" type="ORF">NCTC10288_01012</name>
</gene>
<dbReference type="GO" id="GO:0012505">
    <property type="term" value="C:endomembrane system"/>
    <property type="evidence" value="ECO:0007669"/>
    <property type="project" value="UniProtKB-SubCell"/>
</dbReference>
<dbReference type="Pfam" id="PF01988">
    <property type="entry name" value="VIT1"/>
    <property type="match status" value="1"/>
</dbReference>
<dbReference type="CDD" id="cd02432">
    <property type="entry name" value="Nodulin-21_like_1"/>
    <property type="match status" value="1"/>
</dbReference>
<dbReference type="RefSeq" id="WP_039675769.1">
    <property type="nucleotide sequence ID" value="NZ_CP065689.1"/>
</dbReference>
<keyword evidence="4 5" id="KW-0472">Membrane</keyword>
<organism evidence="7 8">
    <name type="scientific">Corynebacterium minutissimum</name>
    <dbReference type="NCBI Taxonomy" id="38301"/>
    <lineage>
        <taxon>Bacteria</taxon>
        <taxon>Bacillati</taxon>
        <taxon>Actinomycetota</taxon>
        <taxon>Actinomycetes</taxon>
        <taxon>Mycobacteriales</taxon>
        <taxon>Corynebacteriaceae</taxon>
        <taxon>Corynebacterium</taxon>
    </lineage>
</organism>
<keyword evidence="9" id="KW-1185">Reference proteome</keyword>
<dbReference type="InterPro" id="IPR008217">
    <property type="entry name" value="Ccc1_fam"/>
</dbReference>
<protein>
    <submittedName>
        <fullName evidence="7">Iron and manganese transporter</fullName>
    </submittedName>
    <submittedName>
        <fullName evidence="6">VIT family protein</fullName>
    </submittedName>
</protein>
<feature type="transmembrane region" description="Helical" evidence="5">
    <location>
        <begin position="210"/>
        <end position="235"/>
    </location>
</feature>
<feature type="transmembrane region" description="Helical" evidence="5">
    <location>
        <begin position="20"/>
        <end position="42"/>
    </location>
</feature>
<dbReference type="PANTHER" id="PTHR31851">
    <property type="entry name" value="FE(2+)/MN(2+) TRANSPORTER PCL1"/>
    <property type="match status" value="1"/>
</dbReference>
<proteinExistence type="predicted"/>
<evidence type="ECO:0000313" key="8">
    <source>
        <dbReference type="Proteomes" id="UP000249264"/>
    </source>
</evidence>
<accession>A0A2X4RR39</accession>
<comment type="subcellular location">
    <subcellularLocation>
        <location evidence="1">Endomembrane system</location>
        <topology evidence="1">Multi-pass membrane protein</topology>
    </subcellularLocation>
</comment>
<dbReference type="GO" id="GO:0030026">
    <property type="term" value="P:intracellular manganese ion homeostasis"/>
    <property type="evidence" value="ECO:0007669"/>
    <property type="project" value="InterPro"/>
</dbReference>
<dbReference type="Proteomes" id="UP000249264">
    <property type="component" value="Chromosome 1"/>
</dbReference>
<feature type="transmembrane region" description="Helical" evidence="5">
    <location>
        <begin position="48"/>
        <end position="74"/>
    </location>
</feature>
<feature type="transmembrane region" description="Helical" evidence="5">
    <location>
        <begin position="179"/>
        <end position="198"/>
    </location>
</feature>
<dbReference type="EMBL" id="LS483460">
    <property type="protein sequence ID" value="SQH99722.1"/>
    <property type="molecule type" value="Genomic_DNA"/>
</dbReference>
<evidence type="ECO:0000313" key="7">
    <source>
        <dbReference type="EMBL" id="SQH99722.1"/>
    </source>
</evidence>
<keyword evidence="3 5" id="KW-1133">Transmembrane helix</keyword>
<evidence type="ECO:0000256" key="2">
    <source>
        <dbReference type="ARBA" id="ARBA00022692"/>
    </source>
</evidence>